<evidence type="ECO:0000256" key="1">
    <source>
        <dbReference type="SAM" id="Phobius"/>
    </source>
</evidence>
<dbReference type="PANTHER" id="PTHR38684:SF1">
    <property type="entry name" value="PROTEIN AMPE"/>
    <property type="match status" value="1"/>
</dbReference>
<keyword evidence="3" id="KW-1185">Reference proteome</keyword>
<keyword evidence="1" id="KW-0472">Membrane</keyword>
<dbReference type="Proteomes" id="UP000035057">
    <property type="component" value="Unassembled WGS sequence"/>
</dbReference>
<feature type="transmembrane region" description="Helical" evidence="1">
    <location>
        <begin position="274"/>
        <end position="294"/>
    </location>
</feature>
<dbReference type="Pfam" id="PF17113">
    <property type="entry name" value="AmpE"/>
    <property type="match status" value="1"/>
</dbReference>
<dbReference type="PATRIC" id="fig|1137280.3.peg.1195"/>
<dbReference type="RefSeq" id="WP_036129488.1">
    <property type="nucleotide sequence ID" value="NZ_ANIE01000003.1"/>
</dbReference>
<dbReference type="InterPro" id="IPR052966">
    <property type="entry name" value="Beta-lactamase_Reg"/>
</dbReference>
<organism evidence="2 3">
    <name type="scientific">Marinobacter nitratireducens</name>
    <dbReference type="NCBI Taxonomy" id="1137280"/>
    <lineage>
        <taxon>Bacteria</taxon>
        <taxon>Pseudomonadati</taxon>
        <taxon>Pseudomonadota</taxon>
        <taxon>Gammaproteobacteria</taxon>
        <taxon>Pseudomonadales</taxon>
        <taxon>Marinobacteraceae</taxon>
        <taxon>Marinobacter</taxon>
    </lineage>
</organism>
<dbReference type="AlphaFoldDB" id="A0A072N5G3"/>
<dbReference type="GO" id="GO:0046677">
    <property type="term" value="P:response to antibiotic"/>
    <property type="evidence" value="ECO:0007669"/>
    <property type="project" value="TreeGrafter"/>
</dbReference>
<dbReference type="EMBL" id="ANIE01000003">
    <property type="protein sequence ID" value="KEF32746.1"/>
    <property type="molecule type" value="Genomic_DNA"/>
</dbReference>
<keyword evidence="1" id="KW-1133">Transmembrane helix</keyword>
<evidence type="ECO:0000313" key="3">
    <source>
        <dbReference type="Proteomes" id="UP000035057"/>
    </source>
</evidence>
<dbReference type="STRING" id="1137280.D777_01380"/>
<evidence type="ECO:0000313" key="2">
    <source>
        <dbReference type="EMBL" id="KEF32746.1"/>
    </source>
</evidence>
<sequence>MVLVVFLLAYLLRRRLDTLDHLSGDRFWLRWFHKAAKVEAGQEQSLRSGLVLIVLPALLLGVVVYFLQSYRLELLVYPLELLVLVLLMGAPGWRHTLRVYAEAWRRGDMQAAWHHVQHRLPAEDRGAALSPDAMHLALSRAFMHAMFQRFFLIAFWYVVGGIGLAVLVRGLVALSEQWPQAAARPGFRRLEEVMAWIPVRLLSMTFGIAGDLSGWLREIRTGHHDGKKSSDDILMFSANGSLTGYALDPERFSRIHPNEWVDFGGRSLSAIRDLLNRSMLVWICLMALLVISGWTI</sequence>
<comment type="caution">
    <text evidence="2">The sequence shown here is derived from an EMBL/GenBank/DDBJ whole genome shotgun (WGS) entry which is preliminary data.</text>
</comment>
<name>A0A072N5G3_9GAMM</name>
<dbReference type="InterPro" id="IPR031347">
    <property type="entry name" value="AmpE"/>
</dbReference>
<protein>
    <submittedName>
        <fullName evidence="2">AmpE protein</fullName>
    </submittedName>
</protein>
<dbReference type="OrthoDB" id="9811967at2"/>
<dbReference type="GO" id="GO:0005886">
    <property type="term" value="C:plasma membrane"/>
    <property type="evidence" value="ECO:0007669"/>
    <property type="project" value="TreeGrafter"/>
</dbReference>
<feature type="transmembrane region" description="Helical" evidence="1">
    <location>
        <begin position="49"/>
        <end position="67"/>
    </location>
</feature>
<feature type="transmembrane region" description="Helical" evidence="1">
    <location>
        <begin position="74"/>
        <end position="93"/>
    </location>
</feature>
<feature type="transmembrane region" description="Helical" evidence="1">
    <location>
        <begin position="150"/>
        <end position="174"/>
    </location>
</feature>
<keyword evidence="1" id="KW-0812">Transmembrane</keyword>
<dbReference type="PANTHER" id="PTHR38684">
    <property type="entry name" value="PROTEIN AMPE"/>
    <property type="match status" value="1"/>
</dbReference>
<accession>A0A072N5G3</accession>
<gene>
    <name evidence="2" type="ORF">D777_01380</name>
</gene>
<proteinExistence type="predicted"/>
<reference evidence="2 3" key="1">
    <citation type="submission" date="2012-12" db="EMBL/GenBank/DDBJ databases">
        <title>Genome assembly of Marinobacter sp. AK21.</title>
        <authorList>
            <person name="Khatri I."/>
            <person name="Kumar R."/>
            <person name="Vaidya B."/>
            <person name="Subramanian S."/>
            <person name="Pinnaka A."/>
        </authorList>
    </citation>
    <scope>NUCLEOTIDE SEQUENCE [LARGE SCALE GENOMIC DNA]</scope>
    <source>
        <strain evidence="2 3">AK21</strain>
    </source>
</reference>